<evidence type="ECO:0000256" key="9">
    <source>
        <dbReference type="ARBA" id="ARBA00023077"/>
    </source>
</evidence>
<evidence type="ECO:0000256" key="5">
    <source>
        <dbReference type="ARBA" id="ARBA00022692"/>
    </source>
</evidence>
<comment type="caution">
    <text evidence="17">The sequence shown here is derived from an EMBL/GenBank/DDBJ whole genome shotgun (WGS) entry which is preliminary data.</text>
</comment>
<dbReference type="AlphaFoldDB" id="A0A074L5C5"/>
<comment type="similarity">
    <text evidence="12 13">Belongs to the TonB-dependent receptor family.</text>
</comment>
<keyword evidence="5 12" id="KW-0812">Transmembrane</keyword>
<dbReference type="GO" id="GO:0009279">
    <property type="term" value="C:cell outer membrane"/>
    <property type="evidence" value="ECO:0007669"/>
    <property type="project" value="UniProtKB-SubCell"/>
</dbReference>
<accession>A0A074L5C5</accession>
<evidence type="ECO:0000256" key="4">
    <source>
        <dbReference type="ARBA" id="ARBA00022496"/>
    </source>
</evidence>
<dbReference type="STRING" id="1048983.EL17_23835"/>
<feature type="signal peptide" evidence="14">
    <location>
        <begin position="1"/>
        <end position="19"/>
    </location>
</feature>
<dbReference type="eggNOG" id="COG4773">
    <property type="taxonomic scope" value="Bacteria"/>
</dbReference>
<evidence type="ECO:0000256" key="7">
    <source>
        <dbReference type="ARBA" id="ARBA00023004"/>
    </source>
</evidence>
<evidence type="ECO:0000256" key="6">
    <source>
        <dbReference type="ARBA" id="ARBA00022729"/>
    </source>
</evidence>
<dbReference type="SUPFAM" id="SSF49464">
    <property type="entry name" value="Carboxypeptidase regulatory domain-like"/>
    <property type="match status" value="1"/>
</dbReference>
<keyword evidence="11 12" id="KW-0998">Cell outer membrane</keyword>
<keyword evidence="7" id="KW-0408">Iron</keyword>
<dbReference type="Gene3D" id="2.40.170.20">
    <property type="entry name" value="TonB-dependent receptor, beta-barrel domain"/>
    <property type="match status" value="2"/>
</dbReference>
<proteinExistence type="inferred from homology"/>
<organism evidence="17 18">
    <name type="scientific">Anditalea andensis</name>
    <dbReference type="NCBI Taxonomy" id="1048983"/>
    <lineage>
        <taxon>Bacteria</taxon>
        <taxon>Pseudomonadati</taxon>
        <taxon>Bacteroidota</taxon>
        <taxon>Cytophagia</taxon>
        <taxon>Cytophagales</taxon>
        <taxon>Cytophagaceae</taxon>
        <taxon>Anditalea</taxon>
    </lineage>
</organism>
<keyword evidence="4" id="KW-0410">Iron transport</keyword>
<dbReference type="InterPro" id="IPR008969">
    <property type="entry name" value="CarboxyPept-like_regulatory"/>
</dbReference>
<evidence type="ECO:0000256" key="12">
    <source>
        <dbReference type="PROSITE-ProRule" id="PRU01360"/>
    </source>
</evidence>
<dbReference type="GO" id="GO:0006826">
    <property type="term" value="P:iron ion transport"/>
    <property type="evidence" value="ECO:0007669"/>
    <property type="project" value="UniProtKB-KW"/>
</dbReference>
<evidence type="ECO:0000256" key="3">
    <source>
        <dbReference type="ARBA" id="ARBA00022452"/>
    </source>
</evidence>
<dbReference type="Proteomes" id="UP000027821">
    <property type="component" value="Unassembled WGS sequence"/>
</dbReference>
<keyword evidence="3 12" id="KW-1134">Transmembrane beta strand</keyword>
<evidence type="ECO:0000256" key="14">
    <source>
        <dbReference type="SAM" id="SignalP"/>
    </source>
</evidence>
<dbReference type="SUPFAM" id="SSF56935">
    <property type="entry name" value="Porins"/>
    <property type="match status" value="1"/>
</dbReference>
<keyword evidence="10 12" id="KW-0472">Membrane</keyword>
<dbReference type="Gene3D" id="2.60.40.1120">
    <property type="entry name" value="Carboxypeptidase-like, regulatory domain"/>
    <property type="match status" value="1"/>
</dbReference>
<reference evidence="17 18" key="1">
    <citation type="submission" date="2014-04" db="EMBL/GenBank/DDBJ databases">
        <title>Characterization and application of a salt tolerant electro-active bacterium.</title>
        <authorList>
            <person name="Yang L."/>
            <person name="Wei S."/>
            <person name="Tay Q.X.M."/>
        </authorList>
    </citation>
    <scope>NUCLEOTIDE SEQUENCE [LARGE SCALE GENOMIC DNA]</scope>
    <source>
        <strain evidence="17 18">LY1</strain>
    </source>
</reference>
<dbReference type="OrthoDB" id="9775095at2"/>
<dbReference type="Pfam" id="PF13620">
    <property type="entry name" value="CarboxypepD_reg"/>
    <property type="match status" value="1"/>
</dbReference>
<dbReference type="InterPro" id="IPR036942">
    <property type="entry name" value="Beta-barrel_TonB_sf"/>
</dbReference>
<evidence type="ECO:0000256" key="2">
    <source>
        <dbReference type="ARBA" id="ARBA00022448"/>
    </source>
</evidence>
<feature type="domain" description="TonB-dependent receptor plug" evidence="16">
    <location>
        <begin position="120"/>
        <end position="226"/>
    </location>
</feature>
<keyword evidence="18" id="KW-1185">Reference proteome</keyword>
<evidence type="ECO:0000256" key="1">
    <source>
        <dbReference type="ARBA" id="ARBA00004571"/>
    </source>
</evidence>
<dbReference type="PANTHER" id="PTHR32552:SF81">
    <property type="entry name" value="TONB-DEPENDENT OUTER MEMBRANE RECEPTOR"/>
    <property type="match status" value="1"/>
</dbReference>
<name>A0A074L5C5_9BACT</name>
<evidence type="ECO:0000313" key="17">
    <source>
        <dbReference type="EMBL" id="KEO75655.1"/>
    </source>
</evidence>
<feature type="domain" description="TonB-dependent receptor-like beta-barrel" evidence="15">
    <location>
        <begin position="315"/>
        <end position="799"/>
    </location>
</feature>
<evidence type="ECO:0000256" key="8">
    <source>
        <dbReference type="ARBA" id="ARBA00023065"/>
    </source>
</evidence>
<keyword evidence="8" id="KW-0406">Ion transport</keyword>
<dbReference type="InterPro" id="IPR039426">
    <property type="entry name" value="TonB-dep_rcpt-like"/>
</dbReference>
<dbReference type="PROSITE" id="PS01156">
    <property type="entry name" value="TONB_DEPENDENT_REC_2"/>
    <property type="match status" value="1"/>
</dbReference>
<evidence type="ECO:0000256" key="10">
    <source>
        <dbReference type="ARBA" id="ARBA00023136"/>
    </source>
</evidence>
<dbReference type="InterPro" id="IPR010917">
    <property type="entry name" value="TonB_rcpt_CS"/>
</dbReference>
<comment type="subcellular location">
    <subcellularLocation>
        <location evidence="1 12">Cell outer membrane</location>
        <topology evidence="1 12">Multi-pass membrane protein</topology>
    </subcellularLocation>
</comment>
<dbReference type="InterPro" id="IPR000531">
    <property type="entry name" value="Beta-barrel_TonB"/>
</dbReference>
<dbReference type="RefSeq" id="WP_035069144.1">
    <property type="nucleotide sequence ID" value="NZ_JMIH01000005.1"/>
</dbReference>
<keyword evidence="9 13" id="KW-0798">TonB box</keyword>
<evidence type="ECO:0008006" key="19">
    <source>
        <dbReference type="Google" id="ProtNLM"/>
    </source>
</evidence>
<dbReference type="EMBL" id="JMIH01000005">
    <property type="protein sequence ID" value="KEO75655.1"/>
    <property type="molecule type" value="Genomic_DNA"/>
</dbReference>
<evidence type="ECO:0000313" key="18">
    <source>
        <dbReference type="Proteomes" id="UP000027821"/>
    </source>
</evidence>
<dbReference type="PANTHER" id="PTHR32552">
    <property type="entry name" value="FERRICHROME IRON RECEPTOR-RELATED"/>
    <property type="match status" value="1"/>
</dbReference>
<keyword evidence="2 12" id="KW-0813">Transport</keyword>
<evidence type="ECO:0000259" key="15">
    <source>
        <dbReference type="Pfam" id="PF00593"/>
    </source>
</evidence>
<sequence>MKYVLLFTFFLGVWGSNVAQTAVNISGRVVNATGGSIPGANIRVKDMANLGATTSATGEYLLSGLRAGTYTIEASFVGFTAESKTITLGNSDGRLDFSLSESEVLLEGAMVTAQRREQDIQKVPVAVTSYDKRFFNDFNIREIDALSEFVPGLQVQLQSPNNPGFVIRGITSDNGDSRVEPRVSVFQDGVSISKSRGSVIEVFDMERVEVLKGPQGTLFGRGAQIGAVHFVQNKAQRDLGGELTLGYGNYNQQLASGYINAPVSDKLFFRLAGQYNQRDGFIENLSGGKLNGKETGALRGSLRWLPTDRTVVDVIYNYQRDSYPGTAFISGTVSPPGREPNPFGPANLEGGEDLGIDRKVWGGTVLVDHLLTDKLTINAITAYREFYSDEAFDADGSELPALSFSEIAFGRQFSQELRFTYDNNRGFSGFMGGSYFHENGFQRVPFQTNENSFVALVSPLLHTASGGAFPILPPFNPDGTPFLGAGGLLGVPLKDRHTESYQNYGQVNAYEVFADATYSLNRLAFTLGLRASHERVDNGYQAFNHGSPSVASLALGNPFGAAPNLVFRPTEGIVRGEGTFNSLIGRGVVAYTINEHLNSYVNVSRGRRPNVIQVTADGPNELNAEIVWSYEVGLKGLYKRFSYDLAAYRYDYSNFQVVIIENQGGTLQAITRDAGNAGATGIEGSFRYAFTRNFSLFGNYGFVDAKFDETDNNGNPQELAGNRFRLTPKHSFSVGILGDFPLGNGGIFIRPSYSYKSQVFFEEENQAGVEQAGYGLLNARLGYYGQKRRWEFAVYGTNLLDEQFLIDGGNTGLTFGTPTFIAGTPRLYGLQITGRF</sequence>
<feature type="chain" id="PRO_5001695812" description="TonB-dependent receptor" evidence="14">
    <location>
        <begin position="20"/>
        <end position="836"/>
    </location>
</feature>
<evidence type="ECO:0000256" key="13">
    <source>
        <dbReference type="RuleBase" id="RU003357"/>
    </source>
</evidence>
<dbReference type="Pfam" id="PF00593">
    <property type="entry name" value="TonB_dep_Rec_b-barrel"/>
    <property type="match status" value="1"/>
</dbReference>
<keyword evidence="6 14" id="KW-0732">Signal</keyword>
<protein>
    <recommendedName>
        <fullName evidence="19">TonB-dependent receptor</fullName>
    </recommendedName>
</protein>
<dbReference type="InterPro" id="IPR012910">
    <property type="entry name" value="Plug_dom"/>
</dbReference>
<evidence type="ECO:0000256" key="11">
    <source>
        <dbReference type="ARBA" id="ARBA00023237"/>
    </source>
</evidence>
<dbReference type="PROSITE" id="PS52016">
    <property type="entry name" value="TONB_DEPENDENT_REC_3"/>
    <property type="match status" value="1"/>
</dbReference>
<evidence type="ECO:0000259" key="16">
    <source>
        <dbReference type="Pfam" id="PF07715"/>
    </source>
</evidence>
<gene>
    <name evidence="17" type="ORF">EL17_23835</name>
</gene>
<dbReference type="Pfam" id="PF07715">
    <property type="entry name" value="Plug"/>
    <property type="match status" value="1"/>
</dbReference>